<dbReference type="Gene3D" id="3.50.50.60">
    <property type="entry name" value="FAD/NAD(P)-binding domain"/>
    <property type="match status" value="1"/>
</dbReference>
<name>A0ABS4S3D6_PAEXY</name>
<accession>A0ABS4S3D6</accession>
<dbReference type="EMBL" id="JAGIKV010000045">
    <property type="protein sequence ID" value="MBP2249623.1"/>
    <property type="molecule type" value="Genomic_DNA"/>
</dbReference>
<comment type="caution">
    <text evidence="1">The sequence shown here is derived from an EMBL/GenBank/DDBJ whole genome shotgun (WGS) entry which is preliminary data.</text>
</comment>
<sequence>MISRKLKITAITASVFIVLMSAAYGAFYIWNKNYKFNNNYVWQPLEDVQSTLNLKDSYNVIVAGTDPEGITAALSAARNGMRVLLVEARDRNMLGGLLTEGGLNTLDLNYSPEQPQLLSSLRQPDFLNKGIFQEWFDQIEGSSFDTNTAANIFYRMVRSEPNIDLLMNAKELVPLTEQSTGDHKTITGMSITKELYLPKTSSMKCK</sequence>
<organism evidence="1 2">
    <name type="scientific">Paenibacillus xylanexedens</name>
    <dbReference type="NCBI Taxonomy" id="528191"/>
    <lineage>
        <taxon>Bacteria</taxon>
        <taxon>Bacillati</taxon>
        <taxon>Bacillota</taxon>
        <taxon>Bacilli</taxon>
        <taxon>Bacillales</taxon>
        <taxon>Paenibacillaceae</taxon>
        <taxon>Paenibacillus</taxon>
    </lineage>
</organism>
<evidence type="ECO:0000313" key="2">
    <source>
        <dbReference type="Proteomes" id="UP000810207"/>
    </source>
</evidence>
<reference evidence="1 2" key="1">
    <citation type="submission" date="2021-03" db="EMBL/GenBank/DDBJ databases">
        <title>Genomic Encyclopedia of Type Strains, Phase IV (KMG-IV): sequencing the most valuable type-strain genomes for metagenomic binning, comparative biology and taxonomic classification.</title>
        <authorList>
            <person name="Goeker M."/>
        </authorList>
    </citation>
    <scope>NUCLEOTIDE SEQUENCE [LARGE SCALE GENOMIC DNA]</scope>
    <source>
        <strain evidence="1 2">DSM 21292</strain>
    </source>
</reference>
<protein>
    <submittedName>
        <fullName evidence="1">Monoamine oxidase</fullName>
    </submittedName>
</protein>
<dbReference type="RefSeq" id="WP_244988623.1">
    <property type="nucleotide sequence ID" value="NZ_CBCSLC010000069.1"/>
</dbReference>
<evidence type="ECO:0000313" key="1">
    <source>
        <dbReference type="EMBL" id="MBP2249623.1"/>
    </source>
</evidence>
<proteinExistence type="predicted"/>
<gene>
    <name evidence="1" type="ORF">J2Z28_006325</name>
</gene>
<dbReference type="Proteomes" id="UP000810207">
    <property type="component" value="Unassembled WGS sequence"/>
</dbReference>
<keyword evidence="2" id="KW-1185">Reference proteome</keyword>
<dbReference type="SUPFAM" id="SSF51905">
    <property type="entry name" value="FAD/NAD(P)-binding domain"/>
    <property type="match status" value="1"/>
</dbReference>
<dbReference type="InterPro" id="IPR036188">
    <property type="entry name" value="FAD/NAD-bd_sf"/>
</dbReference>
<dbReference type="Pfam" id="PF12831">
    <property type="entry name" value="FAD_oxidored"/>
    <property type="match status" value="1"/>
</dbReference>